<dbReference type="Pfam" id="PF01433">
    <property type="entry name" value="Peptidase_M1"/>
    <property type="match status" value="1"/>
</dbReference>
<evidence type="ECO:0000256" key="8">
    <source>
        <dbReference type="ARBA" id="ARBA00023049"/>
    </source>
</evidence>
<dbReference type="InterPro" id="IPR026444">
    <property type="entry name" value="Secre_tail"/>
</dbReference>
<gene>
    <name evidence="12" type="ORF">SDC9_19104</name>
</gene>
<dbReference type="GO" id="GO:0005737">
    <property type="term" value="C:cytoplasm"/>
    <property type="evidence" value="ECO:0007669"/>
    <property type="project" value="TreeGrafter"/>
</dbReference>
<feature type="domain" description="Aminopeptidase N-like N-terminal" evidence="10">
    <location>
        <begin position="27"/>
        <end position="204"/>
    </location>
</feature>
<name>A0A644U3C6_9ZZZZ</name>
<evidence type="ECO:0000259" key="11">
    <source>
        <dbReference type="Pfam" id="PF18962"/>
    </source>
</evidence>
<evidence type="ECO:0000256" key="5">
    <source>
        <dbReference type="ARBA" id="ARBA00022723"/>
    </source>
</evidence>
<dbReference type="NCBIfam" id="TIGR04183">
    <property type="entry name" value="Por_Secre_tail"/>
    <property type="match status" value="1"/>
</dbReference>
<feature type="domain" description="Secretion system C-terminal sorting" evidence="11">
    <location>
        <begin position="695"/>
        <end position="769"/>
    </location>
</feature>
<reference evidence="12" key="1">
    <citation type="submission" date="2019-08" db="EMBL/GenBank/DDBJ databases">
        <authorList>
            <person name="Kucharzyk K."/>
            <person name="Murdoch R.W."/>
            <person name="Higgins S."/>
            <person name="Loffler F."/>
        </authorList>
    </citation>
    <scope>NUCLEOTIDE SEQUENCE</scope>
</reference>
<dbReference type="AlphaFoldDB" id="A0A644U3C6"/>
<keyword evidence="4" id="KW-0645">Protease</keyword>
<dbReference type="InterPro" id="IPR027268">
    <property type="entry name" value="Peptidase_M4/M1_CTD_sf"/>
</dbReference>
<dbReference type="PANTHER" id="PTHR11533">
    <property type="entry name" value="PROTEASE M1 ZINC METALLOPROTEASE"/>
    <property type="match status" value="1"/>
</dbReference>
<proteinExistence type="inferred from homology"/>
<dbReference type="Gene3D" id="2.60.40.1730">
    <property type="entry name" value="tricorn interacting facor f3 domain"/>
    <property type="match status" value="1"/>
</dbReference>
<protein>
    <recommendedName>
        <fullName evidence="13">Membrane alanyl aminopeptidase</fullName>
    </recommendedName>
</protein>
<dbReference type="InterPro" id="IPR045357">
    <property type="entry name" value="Aminopeptidase_N-like_N"/>
</dbReference>
<evidence type="ECO:0000259" key="9">
    <source>
        <dbReference type="Pfam" id="PF01433"/>
    </source>
</evidence>
<dbReference type="GO" id="GO:0006508">
    <property type="term" value="P:proteolysis"/>
    <property type="evidence" value="ECO:0007669"/>
    <property type="project" value="UniProtKB-KW"/>
</dbReference>
<dbReference type="PANTHER" id="PTHR11533:SF174">
    <property type="entry name" value="PUROMYCIN-SENSITIVE AMINOPEPTIDASE-RELATED"/>
    <property type="match status" value="1"/>
</dbReference>
<evidence type="ECO:0000256" key="2">
    <source>
        <dbReference type="ARBA" id="ARBA00010136"/>
    </source>
</evidence>
<evidence type="ECO:0000256" key="4">
    <source>
        <dbReference type="ARBA" id="ARBA00022670"/>
    </source>
</evidence>
<keyword evidence="3" id="KW-0031">Aminopeptidase</keyword>
<evidence type="ECO:0000259" key="10">
    <source>
        <dbReference type="Pfam" id="PF17900"/>
    </source>
</evidence>
<dbReference type="GO" id="GO:0005615">
    <property type="term" value="C:extracellular space"/>
    <property type="evidence" value="ECO:0007669"/>
    <property type="project" value="TreeGrafter"/>
</dbReference>
<evidence type="ECO:0000256" key="6">
    <source>
        <dbReference type="ARBA" id="ARBA00022801"/>
    </source>
</evidence>
<dbReference type="Pfam" id="PF17900">
    <property type="entry name" value="Peptidase_M1_N"/>
    <property type="match status" value="1"/>
</dbReference>
<dbReference type="InterPro" id="IPR050344">
    <property type="entry name" value="Peptidase_M1_aminopeptidases"/>
</dbReference>
<dbReference type="PRINTS" id="PR00756">
    <property type="entry name" value="ALADIPTASE"/>
</dbReference>
<dbReference type="GO" id="GO:0070006">
    <property type="term" value="F:metalloaminopeptidase activity"/>
    <property type="evidence" value="ECO:0007669"/>
    <property type="project" value="TreeGrafter"/>
</dbReference>
<organism evidence="12">
    <name type="scientific">bioreactor metagenome</name>
    <dbReference type="NCBI Taxonomy" id="1076179"/>
    <lineage>
        <taxon>unclassified sequences</taxon>
        <taxon>metagenomes</taxon>
        <taxon>ecological metagenomes</taxon>
    </lineage>
</organism>
<dbReference type="Gene3D" id="1.10.390.10">
    <property type="entry name" value="Neutral Protease Domain 2"/>
    <property type="match status" value="1"/>
</dbReference>
<dbReference type="GO" id="GO:0042277">
    <property type="term" value="F:peptide binding"/>
    <property type="evidence" value="ECO:0007669"/>
    <property type="project" value="TreeGrafter"/>
</dbReference>
<keyword evidence="7" id="KW-0862">Zinc</keyword>
<evidence type="ECO:0000256" key="7">
    <source>
        <dbReference type="ARBA" id="ARBA00022833"/>
    </source>
</evidence>
<dbReference type="SUPFAM" id="SSF63737">
    <property type="entry name" value="Leukotriene A4 hydrolase N-terminal domain"/>
    <property type="match status" value="1"/>
</dbReference>
<comment type="cofactor">
    <cofactor evidence="1">
        <name>Zn(2+)</name>
        <dbReference type="ChEBI" id="CHEBI:29105"/>
    </cofactor>
</comment>
<dbReference type="Pfam" id="PF18962">
    <property type="entry name" value="Por_Secre_tail"/>
    <property type="match status" value="1"/>
</dbReference>
<dbReference type="InterPro" id="IPR014782">
    <property type="entry name" value="Peptidase_M1_dom"/>
</dbReference>
<comment type="similarity">
    <text evidence="2">Belongs to the peptidase M1 family.</text>
</comment>
<dbReference type="InterPro" id="IPR042097">
    <property type="entry name" value="Aminopeptidase_N-like_N_sf"/>
</dbReference>
<evidence type="ECO:0008006" key="13">
    <source>
        <dbReference type="Google" id="ProtNLM"/>
    </source>
</evidence>
<keyword evidence="6" id="KW-0378">Hydrolase</keyword>
<keyword evidence="8" id="KW-0482">Metalloprotease</keyword>
<evidence type="ECO:0000256" key="3">
    <source>
        <dbReference type="ARBA" id="ARBA00022438"/>
    </source>
</evidence>
<keyword evidence="5" id="KW-0479">Metal-binding</keyword>
<dbReference type="GO" id="GO:0008270">
    <property type="term" value="F:zinc ion binding"/>
    <property type="evidence" value="ECO:0007669"/>
    <property type="project" value="InterPro"/>
</dbReference>
<dbReference type="EMBL" id="VSSQ01000072">
    <property type="protein sequence ID" value="MPL73307.1"/>
    <property type="molecule type" value="Genomic_DNA"/>
</dbReference>
<evidence type="ECO:0000313" key="12">
    <source>
        <dbReference type="EMBL" id="MPL73307.1"/>
    </source>
</evidence>
<sequence length="771" mass="87044">MKKIFLSLIICFLVLQSNAQNDSIDIQHYDINLDINNLIKGKHKGYCIVRAKVVNPTSRIIRLNLLNHNVDSVYLNGAPTIYSYLSPNLDVSLPAYVQNNEEVEVCVWYSGAQVLELYGWGGIHYNPEIIYSLNVAIMDAQHSFARSWFPAQDYFSDKATFNLNITTHNSRKAICGGMLDSISVVSDSSSSWHWRITQTIAPYLVAVTIADYCLVEDTIQGIAKNFPLQIYCFPADSSTIRGKIDLIKDAFHALENNFGEFRFNRVGYCVTPLGSMEHVDNISLAYSAAVGQGDGNNSNIVHELGHSWFGNYMGGESELNMWIKEGWTSWSENISFEGHYGKEHAKNYFRNNMEMVLNKMPIDEGYRILYGVTGADVYSTTTYRKGAAVVHTLRGYLGDSIFFPAVCSMLNNYGYGIINTFQMRDYLSSVTNIDLNDFFNFYVLDSGYNHYSISNKIFNGNIATITINQRTVANLNGGCQTSRVPVTFIDANWNKEKRIIEFNGSTSTQNINLNINPINCFVDLEEEIADATIDNYKNISGVGRQDFSNTYFYANVKNNPDSILLRTTLHWVGNEDEKPLPNGIKRISKKHYWTIEGEGIENCEIEGNFFYKILAGANNFDNELVNKYSGLDSLILLYRPNQDSNWIAVRTSRPTNTEGYLTLNSLWKGDYIMGVGDVNTIGLAAVNQNSPQMKVYPNPAKESINVNFIELNQDFDLFISDNSGKVLYSDKVKKGTTQIKIKNNLSSGLYLLRLVSEDKTSHLRDKIIIIK</sequence>
<dbReference type="SUPFAM" id="SSF55486">
    <property type="entry name" value="Metalloproteases ('zincins'), catalytic domain"/>
    <property type="match status" value="1"/>
</dbReference>
<dbReference type="InterPro" id="IPR001930">
    <property type="entry name" value="Peptidase_M1"/>
</dbReference>
<dbReference type="GO" id="GO:0016020">
    <property type="term" value="C:membrane"/>
    <property type="evidence" value="ECO:0007669"/>
    <property type="project" value="TreeGrafter"/>
</dbReference>
<evidence type="ECO:0000256" key="1">
    <source>
        <dbReference type="ARBA" id="ARBA00001947"/>
    </source>
</evidence>
<feature type="domain" description="Peptidase M1 membrane alanine aminopeptidase" evidence="9">
    <location>
        <begin position="296"/>
        <end position="441"/>
    </location>
</feature>
<comment type="caution">
    <text evidence="12">The sequence shown here is derived from an EMBL/GenBank/DDBJ whole genome shotgun (WGS) entry which is preliminary data.</text>
</comment>
<accession>A0A644U3C6</accession>
<dbReference type="GO" id="GO:0043171">
    <property type="term" value="P:peptide catabolic process"/>
    <property type="evidence" value="ECO:0007669"/>
    <property type="project" value="TreeGrafter"/>
</dbReference>